<dbReference type="SUPFAM" id="SSF52518">
    <property type="entry name" value="Thiamin diphosphate-binding fold (THDP-binding)"/>
    <property type="match status" value="2"/>
</dbReference>
<dbReference type="CDD" id="cd07035">
    <property type="entry name" value="TPP_PYR_POX_like"/>
    <property type="match status" value="1"/>
</dbReference>
<reference evidence="8" key="1">
    <citation type="journal article" date="2019" name="Int. J. Syst. Evol. Microbiol.">
        <title>The Global Catalogue of Microorganisms (GCM) 10K type strain sequencing project: providing services to taxonomists for standard genome sequencing and annotation.</title>
        <authorList>
            <consortium name="The Broad Institute Genomics Platform"/>
            <consortium name="The Broad Institute Genome Sequencing Center for Infectious Disease"/>
            <person name="Wu L."/>
            <person name="Ma J."/>
        </authorList>
    </citation>
    <scope>NUCLEOTIDE SEQUENCE [LARGE SCALE GENOMIC DNA]</scope>
    <source>
        <strain evidence="8">KCTC 42182</strain>
    </source>
</reference>
<evidence type="ECO:0000259" key="6">
    <source>
        <dbReference type="Pfam" id="PF02776"/>
    </source>
</evidence>
<name>A0ABV7VLA0_9PROT</name>
<evidence type="ECO:0000259" key="5">
    <source>
        <dbReference type="Pfam" id="PF02775"/>
    </source>
</evidence>
<dbReference type="Pfam" id="PF00205">
    <property type="entry name" value="TPP_enzyme_M"/>
    <property type="match status" value="1"/>
</dbReference>
<dbReference type="InterPro" id="IPR012000">
    <property type="entry name" value="Thiamin_PyroP_enz_cen_dom"/>
</dbReference>
<dbReference type="SUPFAM" id="SSF52467">
    <property type="entry name" value="DHS-like NAD/FAD-binding domain"/>
    <property type="match status" value="1"/>
</dbReference>
<feature type="domain" description="Thiamine pyrophosphate enzyme N-terminal TPP-binding" evidence="6">
    <location>
        <begin position="6"/>
        <end position="113"/>
    </location>
</feature>
<evidence type="ECO:0000313" key="8">
    <source>
        <dbReference type="Proteomes" id="UP001595711"/>
    </source>
</evidence>
<evidence type="ECO:0000256" key="2">
    <source>
        <dbReference type="ARBA" id="ARBA00023052"/>
    </source>
</evidence>
<dbReference type="InterPro" id="IPR045229">
    <property type="entry name" value="TPP_enz"/>
</dbReference>
<dbReference type="Gene3D" id="3.40.50.970">
    <property type="match status" value="2"/>
</dbReference>
<dbReference type="InterPro" id="IPR011766">
    <property type="entry name" value="TPP_enzyme_TPP-bd"/>
</dbReference>
<proteinExistence type="inferred from homology"/>
<evidence type="ECO:0000256" key="1">
    <source>
        <dbReference type="ARBA" id="ARBA00007812"/>
    </source>
</evidence>
<evidence type="ECO:0000256" key="3">
    <source>
        <dbReference type="RuleBase" id="RU362132"/>
    </source>
</evidence>
<dbReference type="NCBIfam" id="NF005470">
    <property type="entry name" value="PRK07064.1"/>
    <property type="match status" value="1"/>
</dbReference>
<dbReference type="RefSeq" id="WP_379729620.1">
    <property type="nucleotide sequence ID" value="NZ_JBHRYJ010000006.1"/>
</dbReference>
<evidence type="ECO:0000259" key="4">
    <source>
        <dbReference type="Pfam" id="PF00205"/>
    </source>
</evidence>
<gene>
    <name evidence="7" type="ORF">ACFOOQ_20720</name>
</gene>
<feature type="domain" description="Thiamine pyrophosphate enzyme TPP-binding" evidence="5">
    <location>
        <begin position="386"/>
        <end position="527"/>
    </location>
</feature>
<organism evidence="7 8">
    <name type="scientific">Ferrovibrio xuzhouensis</name>
    <dbReference type="NCBI Taxonomy" id="1576914"/>
    <lineage>
        <taxon>Bacteria</taxon>
        <taxon>Pseudomonadati</taxon>
        <taxon>Pseudomonadota</taxon>
        <taxon>Alphaproteobacteria</taxon>
        <taxon>Rhodospirillales</taxon>
        <taxon>Rhodospirillaceae</taxon>
        <taxon>Ferrovibrio</taxon>
    </lineage>
</organism>
<dbReference type="CDD" id="cd00568">
    <property type="entry name" value="TPP_enzymes"/>
    <property type="match status" value="1"/>
</dbReference>
<sequence>MPEQITVGELTARFLEACGVDTAFGVISIHNMPILDAFGQRNTIRFVPSRGEAGAVNMADAWARVRGQLGVAITSTGTAAGNAAGAMVEAQTAGTPLLHLTGQIERPYLDRRWSYIHEATDQPGMLKAVSKAYFRIWSPETALGVLQEAARVALSAPSGPVSVEIPIDVQEALVDLPAAIAPLPLLVGQPDDAALDAFAEILAKAKRPIIWAGGGARHATDEIRALADLGFAVVTSVQGRGVLPEDDARTLGAFNLSGPVEAFYANCDAMLVVGSRLRGNETLKYTLRLPRPLLQIDADPQAHGRGYTADHFLAGDAKLALAGLAARLKSRLKVAAGFGAAIATARTEAEAQLRKGLGPYEQLVDALQRSVPRDYVWVRDVTVSNSTWGNRMLRLFGARNGVHALGGGIGMGAAMGVGAAVAARGRKTIVLSGDGGLMLNVGELATAAQEQVDMLLLVMNDRGYGVIRNIQDARFGGRKYYVDLHTPQFADLARSLGWRHTRLDDVSQAGAVLAKAVAETGPRMVEVDMVAIGPYASAFAGPPVRKAS</sequence>
<dbReference type="InterPro" id="IPR012001">
    <property type="entry name" value="Thiamin_PyroP_enz_TPP-bd_dom"/>
</dbReference>
<protein>
    <submittedName>
        <fullName evidence="7">Thiamine pyrophosphate-binding protein</fullName>
    </submittedName>
</protein>
<dbReference type="Pfam" id="PF02775">
    <property type="entry name" value="TPP_enzyme_C"/>
    <property type="match status" value="1"/>
</dbReference>
<accession>A0ABV7VLA0</accession>
<feature type="domain" description="Thiamine pyrophosphate enzyme central" evidence="4">
    <location>
        <begin position="196"/>
        <end position="323"/>
    </location>
</feature>
<comment type="similarity">
    <text evidence="1 3">Belongs to the TPP enzyme family.</text>
</comment>
<dbReference type="InterPro" id="IPR029061">
    <property type="entry name" value="THDP-binding"/>
</dbReference>
<keyword evidence="2 3" id="KW-0786">Thiamine pyrophosphate</keyword>
<dbReference type="Proteomes" id="UP001595711">
    <property type="component" value="Unassembled WGS sequence"/>
</dbReference>
<dbReference type="PANTHER" id="PTHR18968">
    <property type="entry name" value="THIAMINE PYROPHOSPHATE ENZYMES"/>
    <property type="match status" value="1"/>
</dbReference>
<evidence type="ECO:0000313" key="7">
    <source>
        <dbReference type="EMBL" id="MFC3677989.1"/>
    </source>
</evidence>
<keyword evidence="8" id="KW-1185">Reference proteome</keyword>
<dbReference type="Gene3D" id="3.40.50.1220">
    <property type="entry name" value="TPP-binding domain"/>
    <property type="match status" value="1"/>
</dbReference>
<dbReference type="InterPro" id="IPR029035">
    <property type="entry name" value="DHS-like_NAD/FAD-binding_dom"/>
</dbReference>
<dbReference type="PANTHER" id="PTHR18968:SF13">
    <property type="entry name" value="ACETOLACTATE SYNTHASE CATALYTIC SUBUNIT, MITOCHONDRIAL"/>
    <property type="match status" value="1"/>
</dbReference>
<comment type="caution">
    <text evidence="7">The sequence shown here is derived from an EMBL/GenBank/DDBJ whole genome shotgun (WGS) entry which is preliminary data.</text>
</comment>
<dbReference type="EMBL" id="JBHRYJ010000006">
    <property type="protein sequence ID" value="MFC3677989.1"/>
    <property type="molecule type" value="Genomic_DNA"/>
</dbReference>
<dbReference type="Pfam" id="PF02776">
    <property type="entry name" value="TPP_enzyme_N"/>
    <property type="match status" value="1"/>
</dbReference>